<comment type="caution">
    <text evidence="7">The sequence shown here is derived from an EMBL/GenBank/DDBJ whole genome shotgun (WGS) entry which is preliminary data.</text>
</comment>
<dbReference type="InterPro" id="IPR039924">
    <property type="entry name" value="ICln/Lot5/Saf5"/>
</dbReference>
<feature type="compositionally biased region" description="Acidic residues" evidence="6">
    <location>
        <begin position="199"/>
        <end position="208"/>
    </location>
</feature>
<feature type="region of interest" description="Disordered" evidence="6">
    <location>
        <begin position="199"/>
        <end position="221"/>
    </location>
</feature>
<accession>A0ABR0CVN7</accession>
<evidence type="ECO:0000313" key="8">
    <source>
        <dbReference type="Proteomes" id="UP001291926"/>
    </source>
</evidence>
<evidence type="ECO:0000256" key="5">
    <source>
        <dbReference type="ARBA" id="ARBA00023242"/>
    </source>
</evidence>
<dbReference type="Proteomes" id="UP001291926">
    <property type="component" value="Unassembled WGS sequence"/>
</dbReference>
<reference evidence="7 8" key="1">
    <citation type="journal article" date="2023" name="bioRxiv">
        <title>Genome report: Whole genome sequence and annotation of Penstemon davidsonii.</title>
        <authorList>
            <person name="Ostevik K.L."/>
            <person name="Alabady M."/>
            <person name="Zhang M."/>
            <person name="Rausher M.D."/>
        </authorList>
    </citation>
    <scope>NUCLEOTIDE SEQUENCE [LARGE SCALE GENOMIC DNA]</scope>
    <source>
        <strain evidence="7">DNT005</strain>
        <tissue evidence="7">Whole leaf</tissue>
    </source>
</reference>
<name>A0ABR0CVN7_9LAMI</name>
<gene>
    <name evidence="7" type="ORF">RD792_013674</name>
</gene>
<proteinExistence type="inferred from homology"/>
<dbReference type="InterPro" id="IPR003521">
    <property type="entry name" value="ICln"/>
</dbReference>
<dbReference type="PANTHER" id="PTHR21399:SF0">
    <property type="entry name" value="METHYLOSOME SUBUNIT PICLN"/>
    <property type="match status" value="1"/>
</dbReference>
<evidence type="ECO:0000256" key="4">
    <source>
        <dbReference type="ARBA" id="ARBA00022490"/>
    </source>
</evidence>
<dbReference type="PANTHER" id="PTHR21399">
    <property type="entry name" value="CHLORIDE CONDUCTANCE REGULATORY PROTEIN ICLN"/>
    <property type="match status" value="1"/>
</dbReference>
<dbReference type="Pfam" id="PF03517">
    <property type="entry name" value="Voldacs"/>
    <property type="match status" value="1"/>
</dbReference>
<evidence type="ECO:0000256" key="1">
    <source>
        <dbReference type="ARBA" id="ARBA00004123"/>
    </source>
</evidence>
<evidence type="ECO:0008006" key="9">
    <source>
        <dbReference type="Google" id="ProtNLM"/>
    </source>
</evidence>
<evidence type="ECO:0000256" key="6">
    <source>
        <dbReference type="SAM" id="MobiDB-lite"/>
    </source>
</evidence>
<dbReference type="InterPro" id="IPR011993">
    <property type="entry name" value="PH-like_dom_sf"/>
</dbReference>
<dbReference type="EMBL" id="JAYDYQ010002686">
    <property type="protein sequence ID" value="KAK4480596.1"/>
    <property type="molecule type" value="Genomic_DNA"/>
</dbReference>
<evidence type="ECO:0000313" key="7">
    <source>
        <dbReference type="EMBL" id="KAK4480596.1"/>
    </source>
</evidence>
<comment type="similarity">
    <text evidence="3">Belongs to the pICln (TC 1.A.47) family.</text>
</comment>
<comment type="subcellular location">
    <subcellularLocation>
        <location evidence="2">Cytoplasm</location>
    </subcellularLocation>
    <subcellularLocation>
        <location evidence="1">Nucleus</location>
    </subcellularLocation>
</comment>
<dbReference type="PRINTS" id="PR01348">
    <property type="entry name" value="ICLNCHANNEL"/>
</dbReference>
<sequence length="251" mass="27544">MATGLRLVTERAGSGAGQPVFDTGNDEELMLVQPGVSIVLGNRPPEFPGTLYISNKQIVWLSDTDREKGYAVNFVSVSLHAVSRDPESYSSPCIYTQVIDTLIETGTDDDDDESENSDSEGTEILNLSKITEMRLVPSDPNQLDTLFATFCQCAELNPDPVEALQGEEEVGHNWVFSADQLEDDEGGHNWVFSADQLEDDEGTEDEDQDSTHAIGANGNHDLAHSVVQLQINDQRFEDAEEMGQYDKNGAN</sequence>
<dbReference type="Gene3D" id="2.30.29.30">
    <property type="entry name" value="Pleckstrin-homology domain (PH domain)/Phosphotyrosine-binding domain (PTB)"/>
    <property type="match status" value="1"/>
</dbReference>
<evidence type="ECO:0000256" key="2">
    <source>
        <dbReference type="ARBA" id="ARBA00004496"/>
    </source>
</evidence>
<organism evidence="7 8">
    <name type="scientific">Penstemon davidsonii</name>
    <dbReference type="NCBI Taxonomy" id="160366"/>
    <lineage>
        <taxon>Eukaryota</taxon>
        <taxon>Viridiplantae</taxon>
        <taxon>Streptophyta</taxon>
        <taxon>Embryophyta</taxon>
        <taxon>Tracheophyta</taxon>
        <taxon>Spermatophyta</taxon>
        <taxon>Magnoliopsida</taxon>
        <taxon>eudicotyledons</taxon>
        <taxon>Gunneridae</taxon>
        <taxon>Pentapetalae</taxon>
        <taxon>asterids</taxon>
        <taxon>lamiids</taxon>
        <taxon>Lamiales</taxon>
        <taxon>Plantaginaceae</taxon>
        <taxon>Cheloneae</taxon>
        <taxon>Penstemon</taxon>
    </lineage>
</organism>
<keyword evidence="4" id="KW-0963">Cytoplasm</keyword>
<keyword evidence="8" id="KW-1185">Reference proteome</keyword>
<protein>
    <recommendedName>
        <fullName evidence="9">Chloride conductance regulatory protein ICln</fullName>
    </recommendedName>
</protein>
<keyword evidence="5" id="KW-0539">Nucleus</keyword>
<evidence type="ECO:0000256" key="3">
    <source>
        <dbReference type="ARBA" id="ARBA00007054"/>
    </source>
</evidence>